<dbReference type="EMBL" id="CP064955">
    <property type="protein sequence ID" value="QPK82981.1"/>
    <property type="molecule type" value="Genomic_DNA"/>
</dbReference>
<evidence type="ECO:0000256" key="1">
    <source>
        <dbReference type="ARBA" id="ARBA00023015"/>
    </source>
</evidence>
<dbReference type="GO" id="GO:0003700">
    <property type="term" value="F:DNA-binding transcription factor activity"/>
    <property type="evidence" value="ECO:0007669"/>
    <property type="project" value="TreeGrafter"/>
</dbReference>
<organism evidence="5 6">
    <name type="scientific">Corynebacterium qintianiae</name>
    <dbReference type="NCBI Taxonomy" id="2709392"/>
    <lineage>
        <taxon>Bacteria</taxon>
        <taxon>Bacillati</taxon>
        <taxon>Actinomycetota</taxon>
        <taxon>Actinomycetes</taxon>
        <taxon>Mycobacteriales</taxon>
        <taxon>Corynebacteriaceae</taxon>
        <taxon>Corynebacterium</taxon>
    </lineage>
</organism>
<dbReference type="InterPro" id="IPR000843">
    <property type="entry name" value="HTH_LacI"/>
</dbReference>
<reference evidence="5 6" key="1">
    <citation type="submission" date="2020-11" db="EMBL/GenBank/DDBJ databases">
        <title>Corynebacterium sp. MC1420.</title>
        <authorList>
            <person name="Zhou J."/>
        </authorList>
    </citation>
    <scope>NUCLEOTIDE SEQUENCE [LARGE SCALE GENOMIC DNA]</scope>
    <source>
        <strain evidence="5 6">MC1420</strain>
    </source>
</reference>
<proteinExistence type="predicted"/>
<sequence length="357" mass="37647">MPPRPRKPRTSTLASIATEVGVSRTTVSNAYNRPDQLSPQLRERILAAAAKRGYTGPNPAARSLRTRRAGAVGVILTERLHYAFEDRASVDFLAGLARQTDFSLTLIPAGPGEDNPSLVTGAIVDGFVVYSVPAGDPHLAAARERGLPVVICDQPTTPGVPYVGIDDSAAIQPAAESLLGAGHRRIGILAKRLFSEPRNGAVNRTELASADLHVQRARVGGALEVFDAAGVCDVPIVTRHFNDRASAADGARELLETNPDLTAVLCTTDSMALGVFDHCGARVPHDLSVTGFDGIEAALNLCLTTVDQPNVAKGEAVGSMLRSLIDASPTPPEDQQRLILPTRFIPGRTVAAPRQGA</sequence>
<feature type="domain" description="HTH lacI-type" evidence="4">
    <location>
        <begin position="11"/>
        <end position="66"/>
    </location>
</feature>
<keyword evidence="3" id="KW-0804">Transcription</keyword>
<dbReference type="AlphaFoldDB" id="A0A7T0PEA2"/>
<dbReference type="InterPro" id="IPR010982">
    <property type="entry name" value="Lambda_DNA-bd_dom_sf"/>
</dbReference>
<accession>A0A7T0PEA2</accession>
<keyword evidence="6" id="KW-1185">Reference proteome</keyword>
<dbReference type="InterPro" id="IPR046335">
    <property type="entry name" value="LacI/GalR-like_sensor"/>
</dbReference>
<dbReference type="GO" id="GO:0000976">
    <property type="term" value="F:transcription cis-regulatory region binding"/>
    <property type="evidence" value="ECO:0007669"/>
    <property type="project" value="TreeGrafter"/>
</dbReference>
<dbReference type="SMART" id="SM00354">
    <property type="entry name" value="HTH_LACI"/>
    <property type="match status" value="1"/>
</dbReference>
<keyword evidence="2 5" id="KW-0238">DNA-binding</keyword>
<dbReference type="CDD" id="cd06279">
    <property type="entry name" value="PBP1_LacI-like"/>
    <property type="match status" value="1"/>
</dbReference>
<evidence type="ECO:0000259" key="4">
    <source>
        <dbReference type="PROSITE" id="PS50932"/>
    </source>
</evidence>
<dbReference type="Gene3D" id="3.40.50.2300">
    <property type="match status" value="2"/>
</dbReference>
<protein>
    <submittedName>
        <fullName evidence="5">LacI family DNA-binding transcriptional regulator</fullName>
    </submittedName>
</protein>
<evidence type="ECO:0000256" key="2">
    <source>
        <dbReference type="ARBA" id="ARBA00023125"/>
    </source>
</evidence>
<dbReference type="PANTHER" id="PTHR30146">
    <property type="entry name" value="LACI-RELATED TRANSCRIPTIONAL REPRESSOR"/>
    <property type="match status" value="1"/>
</dbReference>
<dbReference type="SUPFAM" id="SSF47413">
    <property type="entry name" value="lambda repressor-like DNA-binding domains"/>
    <property type="match status" value="1"/>
</dbReference>
<dbReference type="Proteomes" id="UP000594586">
    <property type="component" value="Chromosome"/>
</dbReference>
<dbReference type="KEGG" id="cqn:G7Y29_09050"/>
<dbReference type="SUPFAM" id="SSF53822">
    <property type="entry name" value="Periplasmic binding protein-like I"/>
    <property type="match status" value="1"/>
</dbReference>
<dbReference type="PANTHER" id="PTHR30146:SF138">
    <property type="entry name" value="TRANSCRIPTIONAL REGULATORY PROTEIN"/>
    <property type="match status" value="1"/>
</dbReference>
<dbReference type="InterPro" id="IPR028082">
    <property type="entry name" value="Peripla_BP_I"/>
</dbReference>
<name>A0A7T0PEA2_9CORY</name>
<dbReference type="RefSeq" id="WP_165002259.1">
    <property type="nucleotide sequence ID" value="NZ_CP064955.1"/>
</dbReference>
<evidence type="ECO:0000313" key="6">
    <source>
        <dbReference type="Proteomes" id="UP000594586"/>
    </source>
</evidence>
<dbReference type="CDD" id="cd01392">
    <property type="entry name" value="HTH_LacI"/>
    <property type="match status" value="1"/>
</dbReference>
<evidence type="ECO:0000256" key="3">
    <source>
        <dbReference type="ARBA" id="ARBA00023163"/>
    </source>
</evidence>
<dbReference type="Pfam" id="PF13377">
    <property type="entry name" value="Peripla_BP_3"/>
    <property type="match status" value="1"/>
</dbReference>
<keyword evidence="1" id="KW-0805">Transcription regulation</keyword>
<dbReference type="Gene3D" id="1.10.260.40">
    <property type="entry name" value="lambda repressor-like DNA-binding domains"/>
    <property type="match status" value="1"/>
</dbReference>
<dbReference type="Pfam" id="PF00356">
    <property type="entry name" value="LacI"/>
    <property type="match status" value="1"/>
</dbReference>
<evidence type="ECO:0000313" key="5">
    <source>
        <dbReference type="EMBL" id="QPK82981.1"/>
    </source>
</evidence>
<dbReference type="PROSITE" id="PS50932">
    <property type="entry name" value="HTH_LACI_2"/>
    <property type="match status" value="1"/>
</dbReference>
<gene>
    <name evidence="5" type="ORF">G7Y29_09050</name>
</gene>